<organism evidence="1 2">
    <name type="scientific">Artemia franciscana</name>
    <name type="common">Brine shrimp</name>
    <name type="synonym">Artemia sanfranciscana</name>
    <dbReference type="NCBI Taxonomy" id="6661"/>
    <lineage>
        <taxon>Eukaryota</taxon>
        <taxon>Metazoa</taxon>
        <taxon>Ecdysozoa</taxon>
        <taxon>Arthropoda</taxon>
        <taxon>Crustacea</taxon>
        <taxon>Branchiopoda</taxon>
        <taxon>Anostraca</taxon>
        <taxon>Artemiidae</taxon>
        <taxon>Artemia</taxon>
    </lineage>
</organism>
<name>A0AA88HUZ5_ARTSF</name>
<proteinExistence type="predicted"/>
<sequence length="186" mass="21050">MRLKVYNVRILLHANYNSILLALDKFQDVEVGPSFLVTLLKYTDDVDIHNSVTDAQDIINEVGIIAVLDDLQINLPKMNMLPTAGMNDSPVTSACWKVFQQLKSSLLKRSKISPCTKLKMHTTAIVVTLLAAYATTGLTYEIDSDREIMEELASRDNDIMAYHRPVSPRFHVPMEKRSKRLCGREL</sequence>
<dbReference type="EMBL" id="JAVRJZ010000011">
    <property type="protein sequence ID" value="KAK2716749.1"/>
    <property type="molecule type" value="Genomic_DNA"/>
</dbReference>
<comment type="caution">
    <text evidence="1">The sequence shown here is derived from an EMBL/GenBank/DDBJ whole genome shotgun (WGS) entry which is preliminary data.</text>
</comment>
<protein>
    <submittedName>
        <fullName evidence="1">Uncharacterized protein</fullName>
    </submittedName>
</protein>
<feature type="non-terminal residue" evidence="1">
    <location>
        <position position="186"/>
    </location>
</feature>
<evidence type="ECO:0000313" key="2">
    <source>
        <dbReference type="Proteomes" id="UP001187531"/>
    </source>
</evidence>
<dbReference type="AlphaFoldDB" id="A0AA88HUZ5"/>
<reference evidence="1" key="1">
    <citation type="submission" date="2023-07" db="EMBL/GenBank/DDBJ databases">
        <title>Chromosome-level genome assembly of Artemia franciscana.</title>
        <authorList>
            <person name="Jo E."/>
        </authorList>
    </citation>
    <scope>NUCLEOTIDE SEQUENCE</scope>
    <source>
        <tissue evidence="1">Whole body</tissue>
    </source>
</reference>
<keyword evidence="2" id="KW-1185">Reference proteome</keyword>
<accession>A0AA88HUZ5</accession>
<dbReference type="Proteomes" id="UP001187531">
    <property type="component" value="Unassembled WGS sequence"/>
</dbReference>
<evidence type="ECO:0000313" key="1">
    <source>
        <dbReference type="EMBL" id="KAK2716749.1"/>
    </source>
</evidence>
<gene>
    <name evidence="1" type="ORF">QYM36_007038</name>
</gene>